<dbReference type="AlphaFoldDB" id="A0A420V0G8"/>
<evidence type="ECO:0000313" key="2">
    <source>
        <dbReference type="EMBL" id="RKM93999.1"/>
    </source>
</evidence>
<feature type="region of interest" description="Disordered" evidence="1">
    <location>
        <begin position="58"/>
        <end position="79"/>
    </location>
</feature>
<keyword evidence="3" id="KW-1185">Reference proteome</keyword>
<comment type="caution">
    <text evidence="2">The sequence shown here is derived from an EMBL/GenBank/DDBJ whole genome shotgun (WGS) entry which is preliminary data.</text>
</comment>
<organism evidence="2 3">
    <name type="scientific">Streptomyces xinghaiensis</name>
    <dbReference type="NCBI Taxonomy" id="1038928"/>
    <lineage>
        <taxon>Bacteria</taxon>
        <taxon>Bacillati</taxon>
        <taxon>Actinomycetota</taxon>
        <taxon>Actinomycetes</taxon>
        <taxon>Kitasatosporales</taxon>
        <taxon>Streptomycetaceae</taxon>
        <taxon>Streptomyces</taxon>
    </lineage>
</organism>
<accession>A0A420V0G8</accession>
<evidence type="ECO:0000256" key="1">
    <source>
        <dbReference type="SAM" id="MobiDB-lite"/>
    </source>
</evidence>
<proteinExistence type="predicted"/>
<dbReference type="Proteomes" id="UP000028058">
    <property type="component" value="Unassembled WGS sequence"/>
</dbReference>
<dbReference type="OrthoDB" id="4247058at2"/>
<gene>
    <name evidence="2" type="ORF">SFRA_019475</name>
</gene>
<evidence type="ECO:0000313" key="3">
    <source>
        <dbReference type="Proteomes" id="UP000028058"/>
    </source>
</evidence>
<name>A0A420V0G8_9ACTN</name>
<dbReference type="RefSeq" id="WP_050363444.1">
    <property type="nucleotide sequence ID" value="NZ_CP134822.1"/>
</dbReference>
<protein>
    <submittedName>
        <fullName evidence="2">Uncharacterized protein</fullName>
    </submittedName>
</protein>
<sequence>MDAQDPQHIGALFGAMILGVELSEEPAPADSPLGRAQAFLAEHGPDALTDEVFTALRDGRPLPSGAIPADGREGGTPPR</sequence>
<reference evidence="2 3" key="1">
    <citation type="journal article" date="2014" name="Genome Announc.">
        <title>Draft Genome Sequence of Streptomyces fradiae ATCC 19609, a Strain Highly Sensitive to Antibiotics.</title>
        <authorList>
            <person name="Bekker O.B."/>
            <person name="Klimina K.M."/>
            <person name="Vatlin A.A."/>
            <person name="Zakharevich N.V."/>
            <person name="Kasianov A.S."/>
            <person name="Danilenko V.N."/>
        </authorList>
    </citation>
    <scope>NUCLEOTIDE SEQUENCE [LARGE SCALE GENOMIC DNA]</scope>
    <source>
        <strain evidence="2 3">ATCC 19609</strain>
    </source>
</reference>
<dbReference type="EMBL" id="JNAD02000009">
    <property type="protein sequence ID" value="RKM93999.1"/>
    <property type="molecule type" value="Genomic_DNA"/>
</dbReference>